<dbReference type="PANTHER" id="PTHR30055:SF200">
    <property type="entry name" value="HTH-TYPE TRANSCRIPTIONAL REPRESSOR BDCR"/>
    <property type="match status" value="1"/>
</dbReference>
<dbReference type="RefSeq" id="WP_337320362.1">
    <property type="nucleotide sequence ID" value="NZ_JBBDGN010000009.1"/>
</dbReference>
<keyword evidence="1" id="KW-0805">Transcription regulation</keyword>
<evidence type="ECO:0000256" key="4">
    <source>
        <dbReference type="PROSITE-ProRule" id="PRU00335"/>
    </source>
</evidence>
<gene>
    <name evidence="6" type="ORF">WDU93_10515</name>
</gene>
<dbReference type="Pfam" id="PF16925">
    <property type="entry name" value="TetR_C_13"/>
    <property type="match status" value="1"/>
</dbReference>
<name>A0ABU8LLC3_9MICO</name>
<keyword evidence="2 4" id="KW-0238">DNA-binding</keyword>
<evidence type="ECO:0000256" key="1">
    <source>
        <dbReference type="ARBA" id="ARBA00023015"/>
    </source>
</evidence>
<dbReference type="InterPro" id="IPR001647">
    <property type="entry name" value="HTH_TetR"/>
</dbReference>
<dbReference type="InterPro" id="IPR009057">
    <property type="entry name" value="Homeodomain-like_sf"/>
</dbReference>
<evidence type="ECO:0000313" key="6">
    <source>
        <dbReference type="EMBL" id="MEJ1092124.1"/>
    </source>
</evidence>
<evidence type="ECO:0000259" key="5">
    <source>
        <dbReference type="PROSITE" id="PS50977"/>
    </source>
</evidence>
<sequence>MTDSATAPRTRARPTEVHERILDAADRLFYADGASAVGIDRVIAEAGVAKASLYSHFASKDALVLAHLHRRADRAATRLAAALERLPEGAAEARVHVVFDDLWAWLAEDSFRGCPFINAAVEYPDPEHPVRQFVRQHRHDFVAMLGEQLRGGGSRFVDPQLPQALAMVYDASLVTAQTDDAPTAEAGGRYLLARLISA</sequence>
<dbReference type="PANTHER" id="PTHR30055">
    <property type="entry name" value="HTH-TYPE TRANSCRIPTIONAL REGULATOR RUTR"/>
    <property type="match status" value="1"/>
</dbReference>
<accession>A0ABU8LLC3</accession>
<evidence type="ECO:0000256" key="3">
    <source>
        <dbReference type="ARBA" id="ARBA00023163"/>
    </source>
</evidence>
<protein>
    <submittedName>
        <fullName evidence="6">TetR family transcriptional regulator</fullName>
    </submittedName>
</protein>
<keyword evidence="3" id="KW-0804">Transcription</keyword>
<dbReference type="InterPro" id="IPR011075">
    <property type="entry name" value="TetR_C"/>
</dbReference>
<dbReference type="PRINTS" id="PR00455">
    <property type="entry name" value="HTHTETR"/>
</dbReference>
<proteinExistence type="predicted"/>
<evidence type="ECO:0000313" key="7">
    <source>
        <dbReference type="Proteomes" id="UP001366085"/>
    </source>
</evidence>
<dbReference type="Proteomes" id="UP001366085">
    <property type="component" value="Unassembled WGS sequence"/>
</dbReference>
<dbReference type="Pfam" id="PF00440">
    <property type="entry name" value="TetR_N"/>
    <property type="match status" value="1"/>
</dbReference>
<keyword evidence="7" id="KW-1185">Reference proteome</keyword>
<reference evidence="6 7" key="1">
    <citation type="submission" date="2024-02" db="EMBL/GenBank/DDBJ databases">
        <authorList>
            <person name="Saticioglu I.B."/>
        </authorList>
    </citation>
    <scope>NUCLEOTIDE SEQUENCE [LARGE SCALE GENOMIC DNA]</scope>
    <source>
        <strain evidence="6 7">Mu-43</strain>
    </source>
</reference>
<dbReference type="PROSITE" id="PS50977">
    <property type="entry name" value="HTH_TETR_2"/>
    <property type="match status" value="1"/>
</dbReference>
<feature type="DNA-binding region" description="H-T-H motif" evidence="4">
    <location>
        <begin position="38"/>
        <end position="57"/>
    </location>
</feature>
<comment type="caution">
    <text evidence="6">The sequence shown here is derived from an EMBL/GenBank/DDBJ whole genome shotgun (WGS) entry which is preliminary data.</text>
</comment>
<feature type="domain" description="HTH tetR-type" evidence="5">
    <location>
        <begin position="15"/>
        <end position="75"/>
    </location>
</feature>
<dbReference type="EMBL" id="JBBDGN010000009">
    <property type="protein sequence ID" value="MEJ1092124.1"/>
    <property type="molecule type" value="Genomic_DNA"/>
</dbReference>
<dbReference type="InterPro" id="IPR036271">
    <property type="entry name" value="Tet_transcr_reg_TetR-rel_C_sf"/>
</dbReference>
<dbReference type="SUPFAM" id="SSF48498">
    <property type="entry name" value="Tetracyclin repressor-like, C-terminal domain"/>
    <property type="match status" value="1"/>
</dbReference>
<dbReference type="SUPFAM" id="SSF46689">
    <property type="entry name" value="Homeodomain-like"/>
    <property type="match status" value="1"/>
</dbReference>
<dbReference type="Gene3D" id="1.10.357.10">
    <property type="entry name" value="Tetracycline Repressor, domain 2"/>
    <property type="match status" value="1"/>
</dbReference>
<organism evidence="6 7">
    <name type="scientific">Microbacterium istanbulense</name>
    <dbReference type="NCBI Taxonomy" id="3122049"/>
    <lineage>
        <taxon>Bacteria</taxon>
        <taxon>Bacillati</taxon>
        <taxon>Actinomycetota</taxon>
        <taxon>Actinomycetes</taxon>
        <taxon>Micrococcales</taxon>
        <taxon>Microbacteriaceae</taxon>
        <taxon>Microbacterium</taxon>
    </lineage>
</organism>
<evidence type="ECO:0000256" key="2">
    <source>
        <dbReference type="ARBA" id="ARBA00023125"/>
    </source>
</evidence>
<dbReference type="InterPro" id="IPR050109">
    <property type="entry name" value="HTH-type_TetR-like_transc_reg"/>
</dbReference>